<proteinExistence type="predicted"/>
<keyword evidence="3" id="KW-1185">Reference proteome</keyword>
<organism evidence="2 3">
    <name type="scientific">Apodospora peruviana</name>
    <dbReference type="NCBI Taxonomy" id="516989"/>
    <lineage>
        <taxon>Eukaryota</taxon>
        <taxon>Fungi</taxon>
        <taxon>Dikarya</taxon>
        <taxon>Ascomycota</taxon>
        <taxon>Pezizomycotina</taxon>
        <taxon>Sordariomycetes</taxon>
        <taxon>Sordariomycetidae</taxon>
        <taxon>Sordariales</taxon>
        <taxon>Lasiosphaeriaceae</taxon>
        <taxon>Apodospora</taxon>
    </lineage>
</organism>
<dbReference type="EMBL" id="JAUEDM010000008">
    <property type="protein sequence ID" value="KAK3312770.1"/>
    <property type="molecule type" value="Genomic_DNA"/>
</dbReference>
<feature type="chain" id="PRO_5042022477" description="Secreted protein" evidence="1">
    <location>
        <begin position="26"/>
        <end position="76"/>
    </location>
</feature>
<keyword evidence="1" id="KW-0732">Signal</keyword>
<reference evidence="2" key="2">
    <citation type="submission" date="2023-06" db="EMBL/GenBank/DDBJ databases">
        <authorList>
            <consortium name="Lawrence Berkeley National Laboratory"/>
            <person name="Haridas S."/>
            <person name="Hensen N."/>
            <person name="Bonometti L."/>
            <person name="Westerberg I."/>
            <person name="Brannstrom I.O."/>
            <person name="Guillou S."/>
            <person name="Cros-Aarteil S."/>
            <person name="Calhoun S."/>
            <person name="Kuo A."/>
            <person name="Mondo S."/>
            <person name="Pangilinan J."/>
            <person name="Riley R."/>
            <person name="Labutti K."/>
            <person name="Andreopoulos B."/>
            <person name="Lipzen A."/>
            <person name="Chen C."/>
            <person name="Yanf M."/>
            <person name="Daum C."/>
            <person name="Ng V."/>
            <person name="Clum A."/>
            <person name="Steindorff A."/>
            <person name="Ohm R."/>
            <person name="Martin F."/>
            <person name="Silar P."/>
            <person name="Natvig D."/>
            <person name="Lalanne C."/>
            <person name="Gautier V."/>
            <person name="Ament-Velasquez S.L."/>
            <person name="Kruys A."/>
            <person name="Hutchinson M.I."/>
            <person name="Powell A.J."/>
            <person name="Barry K."/>
            <person name="Miller A.N."/>
            <person name="Grigoriev I.V."/>
            <person name="Debuchy R."/>
            <person name="Gladieux P."/>
            <person name="Thoren M.H."/>
            <person name="Johannesson H."/>
        </authorList>
    </citation>
    <scope>NUCLEOTIDE SEQUENCE</scope>
    <source>
        <strain evidence="2">CBS 118394</strain>
    </source>
</reference>
<sequence length="76" mass="8719">MSRLLLTFLLSYFPLLFILESLSIAANKMSSTVFIPGHDSNYLLDTLRLVLVGIVHWHVEDLNRFGQRLVSTQIPF</sequence>
<dbReference type="Proteomes" id="UP001283341">
    <property type="component" value="Unassembled WGS sequence"/>
</dbReference>
<dbReference type="AlphaFoldDB" id="A0AAE0LYY7"/>
<accession>A0AAE0LYY7</accession>
<protein>
    <recommendedName>
        <fullName evidence="4">Secreted protein</fullName>
    </recommendedName>
</protein>
<comment type="caution">
    <text evidence="2">The sequence shown here is derived from an EMBL/GenBank/DDBJ whole genome shotgun (WGS) entry which is preliminary data.</text>
</comment>
<feature type="signal peptide" evidence="1">
    <location>
        <begin position="1"/>
        <end position="25"/>
    </location>
</feature>
<evidence type="ECO:0000313" key="2">
    <source>
        <dbReference type="EMBL" id="KAK3312770.1"/>
    </source>
</evidence>
<reference evidence="2" key="1">
    <citation type="journal article" date="2023" name="Mol. Phylogenet. Evol.">
        <title>Genome-scale phylogeny and comparative genomics of the fungal order Sordariales.</title>
        <authorList>
            <person name="Hensen N."/>
            <person name="Bonometti L."/>
            <person name="Westerberg I."/>
            <person name="Brannstrom I.O."/>
            <person name="Guillou S."/>
            <person name="Cros-Aarteil S."/>
            <person name="Calhoun S."/>
            <person name="Haridas S."/>
            <person name="Kuo A."/>
            <person name="Mondo S."/>
            <person name="Pangilinan J."/>
            <person name="Riley R."/>
            <person name="LaButti K."/>
            <person name="Andreopoulos B."/>
            <person name="Lipzen A."/>
            <person name="Chen C."/>
            <person name="Yan M."/>
            <person name="Daum C."/>
            <person name="Ng V."/>
            <person name="Clum A."/>
            <person name="Steindorff A."/>
            <person name="Ohm R.A."/>
            <person name="Martin F."/>
            <person name="Silar P."/>
            <person name="Natvig D.O."/>
            <person name="Lalanne C."/>
            <person name="Gautier V."/>
            <person name="Ament-Velasquez S.L."/>
            <person name="Kruys A."/>
            <person name="Hutchinson M.I."/>
            <person name="Powell A.J."/>
            <person name="Barry K."/>
            <person name="Miller A.N."/>
            <person name="Grigoriev I.V."/>
            <person name="Debuchy R."/>
            <person name="Gladieux P."/>
            <person name="Hiltunen Thoren M."/>
            <person name="Johannesson H."/>
        </authorList>
    </citation>
    <scope>NUCLEOTIDE SEQUENCE</scope>
    <source>
        <strain evidence="2">CBS 118394</strain>
    </source>
</reference>
<name>A0AAE0LYY7_9PEZI</name>
<evidence type="ECO:0000313" key="3">
    <source>
        <dbReference type="Proteomes" id="UP001283341"/>
    </source>
</evidence>
<evidence type="ECO:0000256" key="1">
    <source>
        <dbReference type="SAM" id="SignalP"/>
    </source>
</evidence>
<gene>
    <name evidence="2" type="ORF">B0H66DRAFT_568864</name>
</gene>
<evidence type="ECO:0008006" key="4">
    <source>
        <dbReference type="Google" id="ProtNLM"/>
    </source>
</evidence>